<evidence type="ECO:0000313" key="2">
    <source>
        <dbReference type="Proteomes" id="UP000003457"/>
    </source>
</evidence>
<sequence length="126" mass="14597">MIEDIDDTSLSYELFLAENGHHTVWICPSWLQVHELLKETEAAPIWVESFFHFDKKDGCVSVGLAESFRDWAGIDRVIVDARDGGIWVKELAPLIESAKHVIILHDYDDEESFVYDDYDDYEEFAL</sequence>
<proteinExistence type="predicted"/>
<protein>
    <submittedName>
        <fullName evidence="1">Uncharacterized protein</fullName>
    </submittedName>
</protein>
<dbReference type="Proteomes" id="UP000003457">
    <property type="component" value="Unassembled WGS sequence"/>
</dbReference>
<organism evidence="1 2">
    <name type="scientific">Bifidobacterium dentium JCVIHMP022</name>
    <dbReference type="NCBI Taxonomy" id="553191"/>
    <lineage>
        <taxon>Bacteria</taxon>
        <taxon>Bacillati</taxon>
        <taxon>Actinomycetota</taxon>
        <taxon>Actinomycetes</taxon>
        <taxon>Bifidobacteriales</taxon>
        <taxon>Bifidobacteriaceae</taxon>
        <taxon>Bifidobacterium</taxon>
    </lineage>
</organism>
<dbReference type="EMBL" id="AEHJ01000007">
    <property type="protein sequence ID" value="EFO78445.1"/>
    <property type="molecule type" value="Genomic_DNA"/>
</dbReference>
<dbReference type="AlphaFoldDB" id="A0AB72Z5E1"/>
<accession>A0AB72Z5E1</accession>
<evidence type="ECO:0000313" key="1">
    <source>
        <dbReference type="EMBL" id="EFO78445.1"/>
    </source>
</evidence>
<name>A0AB72Z5E1_9BIFI</name>
<gene>
    <name evidence="1" type="ORF">HMPREF9003_0427</name>
</gene>
<reference evidence="1 2" key="1">
    <citation type="submission" date="2010-10" db="EMBL/GenBank/DDBJ databases">
        <authorList>
            <person name="Durkin A.S."/>
            <person name="Madupu R."/>
            <person name="Torralba M."/>
            <person name="Gillis M."/>
            <person name="Methe B."/>
            <person name="Sutton G."/>
            <person name="Nelson K.E."/>
        </authorList>
    </citation>
    <scope>NUCLEOTIDE SEQUENCE [LARGE SCALE GENOMIC DNA]</scope>
    <source>
        <strain evidence="1 2">JCVIHMP022</strain>
    </source>
</reference>
<dbReference type="RefSeq" id="WP_003841997.1">
    <property type="nucleotide sequence ID" value="NZ_AEHJ01000007.1"/>
</dbReference>
<comment type="caution">
    <text evidence="1">The sequence shown here is derived from an EMBL/GenBank/DDBJ whole genome shotgun (WGS) entry which is preliminary data.</text>
</comment>